<protein>
    <submittedName>
        <fullName evidence="2">Uncharacterized protein</fullName>
    </submittedName>
</protein>
<dbReference type="AlphaFoldDB" id="A0A2P2L2D1"/>
<organism evidence="2">
    <name type="scientific">Rhizophora mucronata</name>
    <name type="common">Asiatic mangrove</name>
    <dbReference type="NCBI Taxonomy" id="61149"/>
    <lineage>
        <taxon>Eukaryota</taxon>
        <taxon>Viridiplantae</taxon>
        <taxon>Streptophyta</taxon>
        <taxon>Embryophyta</taxon>
        <taxon>Tracheophyta</taxon>
        <taxon>Spermatophyta</taxon>
        <taxon>Magnoliopsida</taxon>
        <taxon>eudicotyledons</taxon>
        <taxon>Gunneridae</taxon>
        <taxon>Pentapetalae</taxon>
        <taxon>rosids</taxon>
        <taxon>fabids</taxon>
        <taxon>Malpighiales</taxon>
        <taxon>Rhizophoraceae</taxon>
        <taxon>Rhizophora</taxon>
    </lineage>
</organism>
<keyword evidence="1" id="KW-1133">Transmembrane helix</keyword>
<evidence type="ECO:0000256" key="1">
    <source>
        <dbReference type="SAM" id="Phobius"/>
    </source>
</evidence>
<feature type="transmembrane region" description="Helical" evidence="1">
    <location>
        <begin position="51"/>
        <end position="71"/>
    </location>
</feature>
<name>A0A2P2L2D1_RHIMU</name>
<dbReference type="EMBL" id="GGEC01031614">
    <property type="protein sequence ID" value="MBX12098.1"/>
    <property type="molecule type" value="Transcribed_RNA"/>
</dbReference>
<keyword evidence="1" id="KW-0472">Membrane</keyword>
<reference evidence="2" key="1">
    <citation type="submission" date="2018-02" db="EMBL/GenBank/DDBJ databases">
        <title>Rhizophora mucronata_Transcriptome.</title>
        <authorList>
            <person name="Meera S.P."/>
            <person name="Sreeshan A."/>
            <person name="Augustine A."/>
        </authorList>
    </citation>
    <scope>NUCLEOTIDE SEQUENCE</scope>
    <source>
        <tissue evidence="2">Leaf</tissue>
    </source>
</reference>
<keyword evidence="1" id="KW-0812">Transmembrane</keyword>
<sequence>MRTSPIASLRLLLPLLRFCSLFLISIFDRPRLCSSAYLLDSYLFLLDLDSLKLYFSYLVLCFIFLFFEYFGCAEWNN</sequence>
<proteinExistence type="predicted"/>
<accession>A0A2P2L2D1</accession>
<evidence type="ECO:0000313" key="2">
    <source>
        <dbReference type="EMBL" id="MBX12098.1"/>
    </source>
</evidence>